<dbReference type="Gene3D" id="1.10.1740.10">
    <property type="match status" value="1"/>
</dbReference>
<dbReference type="InterPro" id="IPR013324">
    <property type="entry name" value="RNA_pol_sigma_r3/r4-like"/>
</dbReference>
<sequence length="183" mass="21282">MRQIEETELLKALAEPKTRNKAFALLINIYSKTLYWKIRSYILSHDDTDDVLQNTFLKAWKNIESFEGKSKISTWLYRIAINESLDYLRNKKRIDTLSSDNVNNNIANNLLADNYFDGDRGQAILQEAISSLPEVQRTVFIMKYYDELKYPEIHEILGTSEGALKASYHIAVKKISQYIKAHE</sequence>
<dbReference type="GO" id="GO:0003677">
    <property type="term" value="F:DNA binding"/>
    <property type="evidence" value="ECO:0007669"/>
    <property type="project" value="UniProtKB-KW"/>
</dbReference>
<evidence type="ECO:0000313" key="9">
    <source>
        <dbReference type="EMBL" id="MBF1385141.1"/>
    </source>
</evidence>
<reference evidence="9" key="1">
    <citation type="submission" date="2020-04" db="EMBL/GenBank/DDBJ databases">
        <title>Deep metagenomics examines the oral microbiome during advanced dental caries in children, revealing novel taxa and co-occurrences with host molecules.</title>
        <authorList>
            <person name="Baker J.L."/>
            <person name="Morton J.T."/>
            <person name="Dinis M."/>
            <person name="Alvarez R."/>
            <person name="Tran N.C."/>
            <person name="Knight R."/>
            <person name="Edlund A."/>
        </authorList>
    </citation>
    <scope>NUCLEOTIDE SEQUENCE</scope>
    <source>
        <strain evidence="9">JCVI_44_bin.5</strain>
    </source>
</reference>
<dbReference type="Pfam" id="PF08281">
    <property type="entry name" value="Sigma70_r4_2"/>
    <property type="match status" value="1"/>
</dbReference>
<feature type="domain" description="RNA polymerase sigma-70 region 2" evidence="7">
    <location>
        <begin position="26"/>
        <end position="93"/>
    </location>
</feature>
<dbReference type="InterPro" id="IPR007627">
    <property type="entry name" value="RNA_pol_sigma70_r2"/>
</dbReference>
<evidence type="ECO:0000256" key="5">
    <source>
        <dbReference type="ARBA" id="ARBA00023163"/>
    </source>
</evidence>
<dbReference type="GO" id="GO:0006352">
    <property type="term" value="P:DNA-templated transcription initiation"/>
    <property type="evidence" value="ECO:0007669"/>
    <property type="project" value="InterPro"/>
</dbReference>
<dbReference type="Pfam" id="PF04542">
    <property type="entry name" value="Sigma70_r2"/>
    <property type="match status" value="1"/>
</dbReference>
<dbReference type="SUPFAM" id="SSF88946">
    <property type="entry name" value="Sigma2 domain of RNA polymerase sigma factors"/>
    <property type="match status" value="1"/>
</dbReference>
<dbReference type="PROSITE" id="PS01063">
    <property type="entry name" value="SIGMA70_ECF"/>
    <property type="match status" value="1"/>
</dbReference>
<dbReference type="Proteomes" id="UP000771736">
    <property type="component" value="Unassembled WGS sequence"/>
</dbReference>
<dbReference type="SUPFAM" id="SSF88659">
    <property type="entry name" value="Sigma3 and sigma4 domains of RNA polymerase sigma factors"/>
    <property type="match status" value="1"/>
</dbReference>
<name>A0A930HNU3_9BACT</name>
<dbReference type="InterPro" id="IPR013325">
    <property type="entry name" value="RNA_pol_sigma_r2"/>
</dbReference>
<accession>A0A930HNU3</accession>
<evidence type="ECO:0000259" key="8">
    <source>
        <dbReference type="Pfam" id="PF08281"/>
    </source>
</evidence>
<dbReference type="InterPro" id="IPR039425">
    <property type="entry name" value="RNA_pol_sigma-70-like"/>
</dbReference>
<keyword evidence="5 6" id="KW-0804">Transcription</keyword>
<keyword evidence="3 6" id="KW-0731">Sigma factor</keyword>
<dbReference type="CDD" id="cd06171">
    <property type="entry name" value="Sigma70_r4"/>
    <property type="match status" value="1"/>
</dbReference>
<dbReference type="InterPro" id="IPR013249">
    <property type="entry name" value="RNA_pol_sigma70_r4_t2"/>
</dbReference>
<keyword evidence="4 6" id="KW-0238">DNA-binding</keyword>
<feature type="domain" description="RNA polymerase sigma factor 70 region 4 type 2" evidence="8">
    <location>
        <begin position="124"/>
        <end position="175"/>
    </location>
</feature>
<dbReference type="RefSeq" id="WP_273161058.1">
    <property type="nucleotide sequence ID" value="NZ_CAUOTG010000057.1"/>
</dbReference>
<dbReference type="PANTHER" id="PTHR43133">
    <property type="entry name" value="RNA POLYMERASE ECF-TYPE SIGMA FACTO"/>
    <property type="match status" value="1"/>
</dbReference>
<protein>
    <recommendedName>
        <fullName evidence="6">RNA polymerase sigma factor</fullName>
    </recommendedName>
</protein>
<dbReference type="NCBIfam" id="TIGR02937">
    <property type="entry name" value="sigma70-ECF"/>
    <property type="match status" value="1"/>
</dbReference>
<dbReference type="InterPro" id="IPR036388">
    <property type="entry name" value="WH-like_DNA-bd_sf"/>
</dbReference>
<dbReference type="PANTHER" id="PTHR43133:SF51">
    <property type="entry name" value="RNA POLYMERASE SIGMA FACTOR"/>
    <property type="match status" value="1"/>
</dbReference>
<evidence type="ECO:0000313" key="10">
    <source>
        <dbReference type="Proteomes" id="UP000771736"/>
    </source>
</evidence>
<organism evidence="9 10">
    <name type="scientific">Prevotella aurantiaca</name>
    <dbReference type="NCBI Taxonomy" id="596085"/>
    <lineage>
        <taxon>Bacteria</taxon>
        <taxon>Pseudomonadati</taxon>
        <taxon>Bacteroidota</taxon>
        <taxon>Bacteroidia</taxon>
        <taxon>Bacteroidales</taxon>
        <taxon>Prevotellaceae</taxon>
        <taxon>Prevotella</taxon>
    </lineage>
</organism>
<dbReference type="EMBL" id="JABZSJ010000072">
    <property type="protein sequence ID" value="MBF1385141.1"/>
    <property type="molecule type" value="Genomic_DNA"/>
</dbReference>
<keyword evidence="2 6" id="KW-0805">Transcription regulation</keyword>
<comment type="caution">
    <text evidence="9">The sequence shown here is derived from an EMBL/GenBank/DDBJ whole genome shotgun (WGS) entry which is preliminary data.</text>
</comment>
<dbReference type="InterPro" id="IPR000838">
    <property type="entry name" value="RNA_pol_sigma70_ECF_CS"/>
</dbReference>
<dbReference type="AlphaFoldDB" id="A0A930HNU3"/>
<evidence type="ECO:0000256" key="1">
    <source>
        <dbReference type="ARBA" id="ARBA00010641"/>
    </source>
</evidence>
<evidence type="ECO:0000256" key="3">
    <source>
        <dbReference type="ARBA" id="ARBA00023082"/>
    </source>
</evidence>
<proteinExistence type="inferred from homology"/>
<dbReference type="InterPro" id="IPR014284">
    <property type="entry name" value="RNA_pol_sigma-70_dom"/>
</dbReference>
<evidence type="ECO:0000256" key="4">
    <source>
        <dbReference type="ARBA" id="ARBA00023125"/>
    </source>
</evidence>
<evidence type="ECO:0000256" key="6">
    <source>
        <dbReference type="RuleBase" id="RU000716"/>
    </source>
</evidence>
<dbReference type="Gene3D" id="1.10.10.10">
    <property type="entry name" value="Winged helix-like DNA-binding domain superfamily/Winged helix DNA-binding domain"/>
    <property type="match status" value="1"/>
</dbReference>
<dbReference type="GO" id="GO:0016987">
    <property type="term" value="F:sigma factor activity"/>
    <property type="evidence" value="ECO:0007669"/>
    <property type="project" value="UniProtKB-KW"/>
</dbReference>
<evidence type="ECO:0000259" key="7">
    <source>
        <dbReference type="Pfam" id="PF04542"/>
    </source>
</evidence>
<comment type="similarity">
    <text evidence="1 6">Belongs to the sigma-70 factor family. ECF subfamily.</text>
</comment>
<gene>
    <name evidence="9" type="ORF">HXN26_09915</name>
</gene>
<evidence type="ECO:0000256" key="2">
    <source>
        <dbReference type="ARBA" id="ARBA00023015"/>
    </source>
</evidence>